<dbReference type="Gene3D" id="3.40.50.10770">
    <property type="entry name" value="Hypothetical protein VC1899 like domain (Restriction endonuclease-like)"/>
    <property type="match status" value="1"/>
</dbReference>
<dbReference type="InterPro" id="IPR054008">
    <property type="entry name" value="Csm6_6H"/>
</dbReference>
<sequence>MPKGMVITVGVGSGIEHGIALSIQKFNPDFVIFLVTQQSKATLGRIEQAAKELRVQLPPYDLVEVSDENDVQKAYEAAVEAIRKLCEKGIAPTNTAVDYTTGTKPMSAGALYAGITENCADVVYVAGERDKNGRVISGTEKFLSLRPNELFARRCLIEAVRLFNAWQFPAARQILEEFLRPFPPDRVAQLFPQLDSLRKLCDAYQAWDAFDHIKAKEAFDAVDKTIIQQWSSAEKQIADNKGWVNRLARNLQSPNLSQRLCKELLVDLWANALRRIEEKRFVDAVARLYRLCELIAQFRLWHQHEIDTSDVDMSKVPESVKEKLERYRNEKGKVQIPLQTSYELLAALGDEIGEEWDNPELKHAISARNCSIAAHGLEPVSDEVAEKLKGAVEPLLRKVVPDLGRQIPNAEFPSLQP</sequence>
<comment type="caution">
    <text evidence="2">The sequence shown here is derived from an EMBL/GenBank/DDBJ whole genome shotgun (WGS) entry which is preliminary data.</text>
</comment>
<feature type="domain" description="Csm6 6H" evidence="1">
    <location>
        <begin position="157"/>
        <end position="228"/>
    </location>
</feature>
<dbReference type="AlphaFoldDB" id="A0A2H5XDF0"/>
<dbReference type="EMBL" id="BEHT01000022">
    <property type="protein sequence ID" value="GBC99211.1"/>
    <property type="molecule type" value="Genomic_DNA"/>
</dbReference>
<evidence type="ECO:0000313" key="3">
    <source>
        <dbReference type="Proteomes" id="UP000236173"/>
    </source>
</evidence>
<reference evidence="3" key="1">
    <citation type="submission" date="2017-09" db="EMBL/GenBank/DDBJ databases">
        <title>Metaegenomics of thermophilic ammonia-oxidizing enrichment culture.</title>
        <authorList>
            <person name="Kato S."/>
            <person name="Suzuki K."/>
        </authorList>
    </citation>
    <scope>NUCLEOTIDE SEQUENCE [LARGE SCALE GENOMIC DNA]</scope>
</reference>
<dbReference type="InterPro" id="IPR014082">
    <property type="entry name" value="CRISPR-assoc_prot_Cas02710"/>
</dbReference>
<dbReference type="Pfam" id="PF09670">
    <property type="entry name" value="Cas_Cas02710"/>
    <property type="match status" value="1"/>
</dbReference>
<accession>A0A2H5XDF0</accession>
<protein>
    <recommendedName>
        <fullName evidence="1">Csm6 6H domain-containing protein</fullName>
    </recommendedName>
</protein>
<dbReference type="Proteomes" id="UP000236173">
    <property type="component" value="Unassembled WGS sequence"/>
</dbReference>
<organism evidence="2 3">
    <name type="scientific">Candidatus Fervidibacter japonicus</name>
    <dbReference type="NCBI Taxonomy" id="2035412"/>
    <lineage>
        <taxon>Bacteria</taxon>
        <taxon>Candidatus Fervidibacterota</taxon>
        <taxon>Candidatus Fervidibacter</taxon>
    </lineage>
</organism>
<evidence type="ECO:0000313" key="2">
    <source>
        <dbReference type="EMBL" id="GBC99211.1"/>
    </source>
</evidence>
<name>A0A2H5XDF0_9BACT</name>
<evidence type="ECO:0000259" key="1">
    <source>
        <dbReference type="Pfam" id="PF22205"/>
    </source>
</evidence>
<dbReference type="NCBIfam" id="TIGR02710">
    <property type="entry name" value="TIGR02710 family CRISPR-associated CARF protein"/>
    <property type="match status" value="1"/>
</dbReference>
<dbReference type="Pfam" id="PF22205">
    <property type="entry name" value="Csm6_6H"/>
    <property type="match status" value="1"/>
</dbReference>
<gene>
    <name evidence="2" type="ORF">HRbin17_01733</name>
</gene>
<proteinExistence type="predicted"/>